<evidence type="ECO:0000256" key="1">
    <source>
        <dbReference type="SAM" id="Phobius"/>
    </source>
</evidence>
<accession>A0A7C9LDJ0</accession>
<sequence>MVAFLVGGNAVGYDWASPATWSMVVLPILIWGRSVFFGIYVSGDRLKIVSWFWTYRLQASRISKVSVANYNGYVTMWSGGGGLYSTSVSMIGFEFDSGRERYFPATAMRVSRARTAGEALRRRLGLPPLADAVSFRRLARGETDQGSGRA</sequence>
<reference evidence="2 3" key="1">
    <citation type="submission" date="2019-11" db="EMBL/GenBank/DDBJ databases">
        <title>Agromyces kandeliae sp. nov., isolated from mangrove soil.</title>
        <authorList>
            <person name="Wang R."/>
        </authorList>
    </citation>
    <scope>NUCLEOTIDE SEQUENCE [LARGE SCALE GENOMIC DNA]</scope>
    <source>
        <strain evidence="2 3">JCM 11431</strain>
    </source>
</reference>
<keyword evidence="3" id="KW-1185">Reference proteome</keyword>
<keyword evidence="1" id="KW-1133">Transmembrane helix</keyword>
<dbReference type="OrthoDB" id="9928164at2"/>
<dbReference type="AlphaFoldDB" id="A0A7C9LDJ0"/>
<protein>
    <submittedName>
        <fullName evidence="2">Uncharacterized protein</fullName>
    </submittedName>
</protein>
<name>A0A7C9LDJ0_9MICO</name>
<evidence type="ECO:0000313" key="2">
    <source>
        <dbReference type="EMBL" id="MUN06010.1"/>
    </source>
</evidence>
<evidence type="ECO:0000313" key="3">
    <source>
        <dbReference type="Proteomes" id="UP000480122"/>
    </source>
</evidence>
<comment type="caution">
    <text evidence="2">The sequence shown here is derived from an EMBL/GenBank/DDBJ whole genome shotgun (WGS) entry which is preliminary data.</text>
</comment>
<dbReference type="Proteomes" id="UP000480122">
    <property type="component" value="Unassembled WGS sequence"/>
</dbReference>
<keyword evidence="1" id="KW-0472">Membrane</keyword>
<dbReference type="RefSeq" id="WP_155840658.1">
    <property type="nucleotide sequence ID" value="NZ_BAAAIA010000003.1"/>
</dbReference>
<organism evidence="2 3">
    <name type="scientific">Agromyces luteolus</name>
    <dbReference type="NCBI Taxonomy" id="88373"/>
    <lineage>
        <taxon>Bacteria</taxon>
        <taxon>Bacillati</taxon>
        <taxon>Actinomycetota</taxon>
        <taxon>Actinomycetes</taxon>
        <taxon>Micrococcales</taxon>
        <taxon>Microbacteriaceae</taxon>
        <taxon>Agromyces</taxon>
    </lineage>
</organism>
<gene>
    <name evidence="2" type="ORF">GLX25_02615</name>
</gene>
<dbReference type="EMBL" id="WODA01000003">
    <property type="protein sequence ID" value="MUN06010.1"/>
    <property type="molecule type" value="Genomic_DNA"/>
</dbReference>
<feature type="transmembrane region" description="Helical" evidence="1">
    <location>
        <begin position="20"/>
        <end position="41"/>
    </location>
</feature>
<proteinExistence type="predicted"/>
<keyword evidence="1" id="KW-0812">Transmembrane</keyword>